<dbReference type="InterPro" id="IPR041492">
    <property type="entry name" value="HAD_2"/>
</dbReference>
<dbReference type="InterPro" id="IPR036412">
    <property type="entry name" value="HAD-like_sf"/>
</dbReference>
<comment type="caution">
    <text evidence="1">The sequence shown here is derived from an EMBL/GenBank/DDBJ whole genome shotgun (WGS) entry which is preliminary data.</text>
</comment>
<name>A0A139X2E9_9CYAN</name>
<protein>
    <recommendedName>
        <fullName evidence="3">Phosphatase</fullName>
    </recommendedName>
</protein>
<dbReference type="OrthoDB" id="9797743at2"/>
<dbReference type="Gene3D" id="1.10.150.240">
    <property type="entry name" value="Putative phosphatase, domain 2"/>
    <property type="match status" value="1"/>
</dbReference>
<sequence length="220" mass="24884">MDAVIFDMDGTLLDTEPLMDVFLIKSCRSLGFELTESILEQFRGCTSLAFWTYLVREFNLTQPVEEYVFKEKYAFSEELKNNPTLALIEGVEALIEELLKFEVPLAIASSASRVRINTIVERFRMGTNFRVTISGEDVERGKPEPDIFLLASEQLNVHPSRCVVIEDAENGVKAAKKAGMKCVAFSGLEHNKQNLSNADLIVNAYSDLNYQVLQRLFEIE</sequence>
<dbReference type="PANTHER" id="PTHR18901">
    <property type="entry name" value="2-DEOXYGLUCOSE-6-PHOSPHATE PHOSPHATASE 2"/>
    <property type="match status" value="1"/>
</dbReference>
<dbReference type="InterPro" id="IPR006439">
    <property type="entry name" value="HAD-SF_hydro_IA"/>
</dbReference>
<dbReference type="Proteomes" id="UP000076925">
    <property type="component" value="Unassembled WGS sequence"/>
</dbReference>
<dbReference type="STRING" id="128403.WA1_33175"/>
<keyword evidence="2" id="KW-1185">Reference proteome</keyword>
<proteinExistence type="predicted"/>
<dbReference type="PANTHER" id="PTHR18901:SF38">
    <property type="entry name" value="PSEUDOURIDINE-5'-PHOSPHATASE"/>
    <property type="match status" value="1"/>
</dbReference>
<dbReference type="SFLD" id="SFLDS00003">
    <property type="entry name" value="Haloacid_Dehalogenase"/>
    <property type="match status" value="1"/>
</dbReference>
<dbReference type="NCBIfam" id="TIGR01509">
    <property type="entry name" value="HAD-SF-IA-v3"/>
    <property type="match status" value="1"/>
</dbReference>
<dbReference type="PRINTS" id="PR00413">
    <property type="entry name" value="HADHALOGNASE"/>
</dbReference>
<dbReference type="Pfam" id="PF13419">
    <property type="entry name" value="HAD_2"/>
    <property type="match status" value="1"/>
</dbReference>
<dbReference type="AlphaFoldDB" id="A0A139X2E9"/>
<organism evidence="1 2">
    <name type="scientific">Scytonema hofmannii PCC 7110</name>
    <dbReference type="NCBI Taxonomy" id="128403"/>
    <lineage>
        <taxon>Bacteria</taxon>
        <taxon>Bacillati</taxon>
        <taxon>Cyanobacteriota</taxon>
        <taxon>Cyanophyceae</taxon>
        <taxon>Nostocales</taxon>
        <taxon>Scytonemataceae</taxon>
        <taxon>Scytonema</taxon>
    </lineage>
</organism>
<evidence type="ECO:0000313" key="1">
    <source>
        <dbReference type="EMBL" id="KYC38868.1"/>
    </source>
</evidence>
<accession>A0A139X2E9</accession>
<dbReference type="Gene3D" id="3.40.50.1000">
    <property type="entry name" value="HAD superfamily/HAD-like"/>
    <property type="match status" value="1"/>
</dbReference>
<dbReference type="SFLD" id="SFLDG01135">
    <property type="entry name" value="C1.5.6:_HAD__Beta-PGM__Phospha"/>
    <property type="match status" value="1"/>
</dbReference>
<dbReference type="RefSeq" id="WP_017749790.1">
    <property type="nucleotide sequence ID" value="NZ_KQ976354.1"/>
</dbReference>
<dbReference type="InterPro" id="IPR023214">
    <property type="entry name" value="HAD_sf"/>
</dbReference>
<evidence type="ECO:0008006" key="3">
    <source>
        <dbReference type="Google" id="ProtNLM"/>
    </source>
</evidence>
<dbReference type="NCBIfam" id="TIGR01549">
    <property type="entry name" value="HAD-SF-IA-v1"/>
    <property type="match status" value="1"/>
</dbReference>
<evidence type="ECO:0000313" key="2">
    <source>
        <dbReference type="Proteomes" id="UP000076925"/>
    </source>
</evidence>
<reference evidence="1 2" key="1">
    <citation type="journal article" date="2013" name="Genome Biol. Evol.">
        <title>Genomes of Stigonematalean cyanobacteria (subsection V) and the evolution of oxygenic photosynthesis from prokaryotes to plastids.</title>
        <authorList>
            <person name="Dagan T."/>
            <person name="Roettger M."/>
            <person name="Stucken K."/>
            <person name="Landan G."/>
            <person name="Koch R."/>
            <person name="Major P."/>
            <person name="Gould S.B."/>
            <person name="Goremykin V.V."/>
            <person name="Rippka R."/>
            <person name="Tandeau de Marsac N."/>
            <person name="Gugger M."/>
            <person name="Lockhart P.J."/>
            <person name="Allen J.F."/>
            <person name="Brune I."/>
            <person name="Maus I."/>
            <person name="Puhler A."/>
            <person name="Martin W.F."/>
        </authorList>
    </citation>
    <scope>NUCLEOTIDE SEQUENCE [LARGE SCALE GENOMIC DNA]</scope>
    <source>
        <strain evidence="1 2">PCC 7110</strain>
    </source>
</reference>
<dbReference type="SUPFAM" id="SSF56784">
    <property type="entry name" value="HAD-like"/>
    <property type="match status" value="1"/>
</dbReference>
<dbReference type="InterPro" id="IPR023198">
    <property type="entry name" value="PGP-like_dom2"/>
</dbReference>
<dbReference type="SFLD" id="SFLDG01129">
    <property type="entry name" value="C1.5:_HAD__Beta-PGM__Phosphata"/>
    <property type="match status" value="1"/>
</dbReference>
<dbReference type="EMBL" id="ANNX02000036">
    <property type="protein sequence ID" value="KYC38868.1"/>
    <property type="molecule type" value="Genomic_DNA"/>
</dbReference>
<gene>
    <name evidence="1" type="ORF">WA1_33175</name>
</gene>